<protein>
    <recommendedName>
        <fullName evidence="2">SHSP domain-containing protein</fullName>
    </recommendedName>
</protein>
<dbReference type="Gene3D" id="2.60.40.790">
    <property type="match status" value="1"/>
</dbReference>
<dbReference type="SUPFAM" id="SSF49764">
    <property type="entry name" value="HSP20-like chaperones"/>
    <property type="match status" value="1"/>
</dbReference>
<accession>X0UBK5</accession>
<reference evidence="1" key="1">
    <citation type="journal article" date="2014" name="Front. Microbiol.">
        <title>High frequency of phylogenetically diverse reductive dehalogenase-homologous genes in deep subseafloor sedimentary metagenomes.</title>
        <authorList>
            <person name="Kawai M."/>
            <person name="Futagami T."/>
            <person name="Toyoda A."/>
            <person name="Takaki Y."/>
            <person name="Nishi S."/>
            <person name="Hori S."/>
            <person name="Arai W."/>
            <person name="Tsubouchi T."/>
            <person name="Morono Y."/>
            <person name="Uchiyama I."/>
            <person name="Ito T."/>
            <person name="Fujiyama A."/>
            <person name="Inagaki F."/>
            <person name="Takami H."/>
        </authorList>
    </citation>
    <scope>NUCLEOTIDE SEQUENCE</scope>
    <source>
        <strain evidence="1">Expedition CK06-06</strain>
    </source>
</reference>
<dbReference type="AlphaFoldDB" id="X0UBK5"/>
<sequence>MSNDFDDFIDRIMRYFKLDSDMFDVDFLFIPESDRNLEKKPNDEKVKSFKISYHYEPGMDKPEIKVEGNLDDKNIHEYLRNIDLSKVPKLKDLYNSPSKKEIDASKLSLETSLKKEADVGTYDLEPYAEICENEGFSEIMIEIPGMDESNINIRFENKGKKLIFTAETEKRRFMKYVNLPFKSSETEYEI</sequence>
<dbReference type="InterPro" id="IPR008978">
    <property type="entry name" value="HSP20-like_chaperone"/>
</dbReference>
<organism evidence="1">
    <name type="scientific">marine sediment metagenome</name>
    <dbReference type="NCBI Taxonomy" id="412755"/>
    <lineage>
        <taxon>unclassified sequences</taxon>
        <taxon>metagenomes</taxon>
        <taxon>ecological metagenomes</taxon>
    </lineage>
</organism>
<evidence type="ECO:0000313" key="1">
    <source>
        <dbReference type="EMBL" id="GAF85860.1"/>
    </source>
</evidence>
<feature type="non-terminal residue" evidence="1">
    <location>
        <position position="190"/>
    </location>
</feature>
<name>X0UBK5_9ZZZZ</name>
<evidence type="ECO:0008006" key="2">
    <source>
        <dbReference type="Google" id="ProtNLM"/>
    </source>
</evidence>
<dbReference type="EMBL" id="BARS01018751">
    <property type="protein sequence ID" value="GAF85860.1"/>
    <property type="molecule type" value="Genomic_DNA"/>
</dbReference>
<gene>
    <name evidence="1" type="ORF">S01H1_30467</name>
</gene>
<proteinExistence type="predicted"/>
<comment type="caution">
    <text evidence="1">The sequence shown here is derived from an EMBL/GenBank/DDBJ whole genome shotgun (WGS) entry which is preliminary data.</text>
</comment>